<protein>
    <submittedName>
        <fullName evidence="1">Uncharacterized protein</fullName>
    </submittedName>
</protein>
<dbReference type="Proteomes" id="UP000887013">
    <property type="component" value="Unassembled WGS sequence"/>
</dbReference>
<evidence type="ECO:0000313" key="1">
    <source>
        <dbReference type="EMBL" id="GFU57150.1"/>
    </source>
</evidence>
<evidence type="ECO:0000313" key="2">
    <source>
        <dbReference type="Proteomes" id="UP000887013"/>
    </source>
</evidence>
<name>A0A8X6R8C9_NEPPI</name>
<reference evidence="1" key="1">
    <citation type="submission" date="2020-08" db="EMBL/GenBank/DDBJ databases">
        <title>Multicomponent nature underlies the extraordinary mechanical properties of spider dragline silk.</title>
        <authorList>
            <person name="Kono N."/>
            <person name="Nakamura H."/>
            <person name="Mori M."/>
            <person name="Yoshida Y."/>
            <person name="Ohtoshi R."/>
            <person name="Malay A.D."/>
            <person name="Moran D.A.P."/>
            <person name="Tomita M."/>
            <person name="Numata K."/>
            <person name="Arakawa K."/>
        </authorList>
    </citation>
    <scope>NUCLEOTIDE SEQUENCE</scope>
</reference>
<comment type="caution">
    <text evidence="1">The sequence shown here is derived from an EMBL/GenBank/DDBJ whole genome shotgun (WGS) entry which is preliminary data.</text>
</comment>
<dbReference type="AlphaFoldDB" id="A0A8X6R8C9"/>
<proteinExistence type="predicted"/>
<sequence length="201" mass="21609">MLRKQKDAGVEEMLWQASKHVGGSRRALGLWWVCRSWAGVLQTAVPPQPYPISHSHSAPAATRLPCHPPTTPAHLFMIIAPLPLSARPHSPTSPACTLHCCFSSYFACYWYILCHLPQPGLFLALCAMPASCLPLLFSAPAFPQCLWLSSLLVVLRTTINMPPALACLIDIVSCAASATLAPASSSFLCGIILKLSACSCL</sequence>
<dbReference type="EMBL" id="BMAW01039770">
    <property type="protein sequence ID" value="GFU57150.1"/>
    <property type="molecule type" value="Genomic_DNA"/>
</dbReference>
<gene>
    <name evidence="1" type="ORF">NPIL_486621</name>
</gene>
<organism evidence="1 2">
    <name type="scientific">Nephila pilipes</name>
    <name type="common">Giant wood spider</name>
    <name type="synonym">Nephila maculata</name>
    <dbReference type="NCBI Taxonomy" id="299642"/>
    <lineage>
        <taxon>Eukaryota</taxon>
        <taxon>Metazoa</taxon>
        <taxon>Ecdysozoa</taxon>
        <taxon>Arthropoda</taxon>
        <taxon>Chelicerata</taxon>
        <taxon>Arachnida</taxon>
        <taxon>Araneae</taxon>
        <taxon>Araneomorphae</taxon>
        <taxon>Entelegynae</taxon>
        <taxon>Araneoidea</taxon>
        <taxon>Nephilidae</taxon>
        <taxon>Nephila</taxon>
    </lineage>
</organism>
<accession>A0A8X6R8C9</accession>
<keyword evidence="2" id="KW-1185">Reference proteome</keyword>